<evidence type="ECO:0000313" key="2">
    <source>
        <dbReference type="EMBL" id="QAT16545.1"/>
    </source>
</evidence>
<proteinExistence type="predicted"/>
<evidence type="ECO:0000256" key="1">
    <source>
        <dbReference type="SAM" id="Phobius"/>
    </source>
</evidence>
<gene>
    <name evidence="2" type="ORF">BU251_01780</name>
</gene>
<protein>
    <submittedName>
        <fullName evidence="2">Uncharacterized protein</fullName>
    </submittedName>
</protein>
<keyword evidence="1" id="KW-0472">Membrane</keyword>
<dbReference type="KEGG" id="vai:BU251_01780"/>
<feature type="transmembrane region" description="Helical" evidence="1">
    <location>
        <begin position="71"/>
        <end position="89"/>
    </location>
</feature>
<keyword evidence="1" id="KW-0812">Transmembrane</keyword>
<feature type="transmembrane region" description="Helical" evidence="1">
    <location>
        <begin position="44"/>
        <end position="66"/>
    </location>
</feature>
<dbReference type="AlphaFoldDB" id="A0A410P2X2"/>
<accession>A0A410P2X2</accession>
<keyword evidence="1" id="KW-1133">Transmembrane helix</keyword>
<keyword evidence="3" id="KW-1185">Reference proteome</keyword>
<name>A0A410P2X2_VELA1</name>
<dbReference type="EMBL" id="CP019384">
    <property type="protein sequence ID" value="QAT16545.1"/>
    <property type="molecule type" value="Genomic_DNA"/>
</dbReference>
<organism evidence="2 3">
    <name type="scientific">Velamenicoccus archaeovorus</name>
    <dbReference type="NCBI Taxonomy" id="1930593"/>
    <lineage>
        <taxon>Bacteria</taxon>
        <taxon>Pseudomonadati</taxon>
        <taxon>Candidatus Omnitrophota</taxon>
        <taxon>Candidatus Velamenicoccus</taxon>
    </lineage>
</organism>
<dbReference type="Proteomes" id="UP000287243">
    <property type="component" value="Chromosome"/>
</dbReference>
<reference evidence="2 3" key="1">
    <citation type="submission" date="2017-01" db="EMBL/GenBank/DDBJ databases">
        <title>First insights into the biology of 'candidatus Vampirococcus archaeovorus'.</title>
        <authorList>
            <person name="Kizina J."/>
            <person name="Jordan S."/>
            <person name="Stueber K."/>
            <person name="Reinhardt R."/>
            <person name="Harder J."/>
        </authorList>
    </citation>
    <scope>NUCLEOTIDE SEQUENCE [LARGE SCALE GENOMIC DNA]</scope>
    <source>
        <strain evidence="2 3">LiM</strain>
    </source>
</reference>
<evidence type="ECO:0000313" key="3">
    <source>
        <dbReference type="Proteomes" id="UP000287243"/>
    </source>
</evidence>
<feature type="transmembrane region" description="Helical" evidence="1">
    <location>
        <begin position="109"/>
        <end position="131"/>
    </location>
</feature>
<sequence length="133" mass="14609">MIRNQLRRFLVRQGQKISLWLGIVLILSVGLIHACDAPDSFRDAVYKGWLFYLNGAGAIVAAVGILRRKPWGWNLGFVIAACSFVGYVASRTVGLPFIAAEPDAWLEPLGVASLVTEGLFVVLFVGTRCLFKK</sequence>